<dbReference type="PaxDb" id="5141-EFNCRP00000009361"/>
<evidence type="ECO:0000313" key="3">
    <source>
        <dbReference type="EMBL" id="EAA29477.2"/>
    </source>
</evidence>
<dbReference type="EMBL" id="CM002239">
    <property type="protein sequence ID" value="EAA29477.2"/>
    <property type="molecule type" value="Genomic_DNA"/>
</dbReference>
<dbReference type="KEGG" id="ncr:NCU09647"/>
<sequence length="440" mass="48848">MKEEKIKIFHGRSLLADLMTFRLPDPSLLPPSGPTTSSENKAGSRRYDLRKAGPSNYPSDLRRRVCRVVSNTADCEQVQSQQLRLQFQKKKKKKKKKRLRSHPIPSSPHPRALDMFTRAIAAAAGLLVASASANSKRGLVFTPNSTFPDDAYIWTAPPTDLTWYYNYKPLPSQIYSNVSQSDFEFVPMLWGAPSDISDKSFYNTIKTLIDDRGVNVTHILTFNEPDGPGQYGGSDIDPEVAAQVWVNNIVPLQEDYKALRVGLPACTGAPAGMEWTQKFLEACSGLISEDEKTKNCTFDFVPIHWYGNFEGLASHMGEYSAAFPNKSMWITEYNLANANLQETQAFYTTSAEYLDRLDFVERYSLFGAFRSDVSNVGPNAAMLNRDGELTDIGAWYLGRQSTGVDPNSGKGGKDSGAVRVPTPRLVILLLVSLLGLVNYA</sequence>
<dbReference type="RefSeq" id="XP_958713.2">
    <property type="nucleotide sequence ID" value="XM_953620.2"/>
</dbReference>
<name>Q7S276_NEUCR</name>
<dbReference type="AlphaFoldDB" id="Q7S276"/>
<dbReference type="Pfam" id="PF11790">
    <property type="entry name" value="Glyco_hydro_cc"/>
    <property type="match status" value="1"/>
</dbReference>
<accession>Q7S276</accession>
<dbReference type="OrthoDB" id="43654at2759"/>
<dbReference type="SUPFAM" id="SSF51445">
    <property type="entry name" value="(Trans)glycosidases"/>
    <property type="match status" value="1"/>
</dbReference>
<dbReference type="HOGENOM" id="CLU_040908_3_2_1"/>
<proteinExistence type="predicted"/>
<dbReference type="VEuPathDB" id="FungiDB:NCU09647"/>
<feature type="compositionally biased region" description="Basic residues" evidence="1">
    <location>
        <begin position="87"/>
        <end position="101"/>
    </location>
</feature>
<evidence type="ECO:0000259" key="2">
    <source>
        <dbReference type="Pfam" id="PF11790"/>
    </source>
</evidence>
<dbReference type="GO" id="GO:0071966">
    <property type="term" value="P:fungal-type cell wall polysaccharide metabolic process"/>
    <property type="evidence" value="ECO:0000318"/>
    <property type="project" value="GO_Central"/>
</dbReference>
<dbReference type="GeneID" id="3874874"/>
<dbReference type="InterPro" id="IPR017853">
    <property type="entry name" value="GH"/>
</dbReference>
<dbReference type="SMR" id="Q7S276"/>
<feature type="region of interest" description="Disordered" evidence="1">
    <location>
        <begin position="25"/>
        <end position="58"/>
    </location>
</feature>
<feature type="region of interest" description="Disordered" evidence="1">
    <location>
        <begin position="87"/>
        <end position="111"/>
    </location>
</feature>
<protein>
    <recommendedName>
        <fullName evidence="2">Asl1-like glycosyl hydrolase catalytic domain-containing protein</fullName>
    </recommendedName>
</protein>
<dbReference type="InterPro" id="IPR024655">
    <property type="entry name" value="Asl1_glyco_hydro_catalytic"/>
</dbReference>
<gene>
    <name evidence="3" type="ORF">NCU09647</name>
</gene>
<dbReference type="InParanoid" id="Q7S276"/>
<reference evidence="3 4" key="1">
    <citation type="journal article" date="2003" name="Nature">
        <title>The genome sequence of the filamentous fungus Neurospora crassa.</title>
        <authorList>
            <person name="Galagan J.E."/>
            <person name="Calvo S.E."/>
            <person name="Borkovich K.A."/>
            <person name="Selker E.U."/>
            <person name="Read N.D."/>
            <person name="Jaffe D."/>
            <person name="FitzHugh W."/>
            <person name="Ma L.J."/>
            <person name="Smirnov S."/>
            <person name="Purcell S."/>
            <person name="Rehman B."/>
            <person name="Elkins T."/>
            <person name="Engels R."/>
            <person name="Wang S."/>
            <person name="Nielsen C.B."/>
            <person name="Butler J."/>
            <person name="Endrizzi M."/>
            <person name="Qui D."/>
            <person name="Ianakiev P."/>
            <person name="Bell-Pedersen D."/>
            <person name="Nelson M.A."/>
            <person name="Werner-Washburne M."/>
            <person name="Selitrennikoff C.P."/>
            <person name="Kinsey J.A."/>
            <person name="Braun E.L."/>
            <person name="Zelter A."/>
            <person name="Schulte U."/>
            <person name="Kothe G.O."/>
            <person name="Jedd G."/>
            <person name="Mewes W."/>
            <person name="Staben C."/>
            <person name="Marcotte E."/>
            <person name="Greenberg D."/>
            <person name="Roy A."/>
            <person name="Foley K."/>
            <person name="Naylor J."/>
            <person name="Stange-Thomann N."/>
            <person name="Barrett R."/>
            <person name="Gnerre S."/>
            <person name="Kamal M."/>
            <person name="Kamvysselis M."/>
            <person name="Mauceli E."/>
            <person name="Bielke C."/>
            <person name="Rudd S."/>
            <person name="Frishman D."/>
            <person name="Krystofova S."/>
            <person name="Rasmussen C."/>
            <person name="Metzenberg R.L."/>
            <person name="Perkins D.D."/>
            <person name="Kroken S."/>
            <person name="Cogoni C."/>
            <person name="Macino G."/>
            <person name="Catcheside D."/>
            <person name="Li W."/>
            <person name="Pratt R.J."/>
            <person name="Osmani S.A."/>
            <person name="DeSouza C.P."/>
            <person name="Glass L."/>
            <person name="Orbach M.J."/>
            <person name="Berglund J.A."/>
            <person name="Voelker R."/>
            <person name="Yarden O."/>
            <person name="Plamann M."/>
            <person name="Seiler S."/>
            <person name="Dunlap J."/>
            <person name="Radford A."/>
            <person name="Aramayo R."/>
            <person name="Natvig D.O."/>
            <person name="Alex L.A."/>
            <person name="Mannhaupt G."/>
            <person name="Ebbole D.J."/>
            <person name="Freitag M."/>
            <person name="Paulsen I."/>
            <person name="Sachs M.S."/>
            <person name="Lander E.S."/>
            <person name="Nusbaum C."/>
            <person name="Birren B."/>
        </authorList>
    </citation>
    <scope>NUCLEOTIDE SEQUENCE [LARGE SCALE GENOMIC DNA]</scope>
    <source>
        <strain evidence="4">ATCC 24698 / 74-OR23-1A / CBS 708.71 / DSM 1257 / FGSC 987</strain>
    </source>
</reference>
<keyword evidence="4" id="KW-1185">Reference proteome</keyword>
<dbReference type="PANTHER" id="PTHR34154">
    <property type="entry name" value="ALKALI-SENSITIVE LINKAGE PROTEIN 1"/>
    <property type="match status" value="1"/>
</dbReference>
<dbReference type="GO" id="GO:0009277">
    <property type="term" value="C:fungal-type cell wall"/>
    <property type="evidence" value="ECO:0000318"/>
    <property type="project" value="GO_Central"/>
</dbReference>
<organism evidence="3 4">
    <name type="scientific">Neurospora crassa (strain ATCC 24698 / 74-OR23-1A / CBS 708.71 / DSM 1257 / FGSC 987)</name>
    <dbReference type="NCBI Taxonomy" id="367110"/>
    <lineage>
        <taxon>Eukaryota</taxon>
        <taxon>Fungi</taxon>
        <taxon>Dikarya</taxon>
        <taxon>Ascomycota</taxon>
        <taxon>Pezizomycotina</taxon>
        <taxon>Sordariomycetes</taxon>
        <taxon>Sordariomycetidae</taxon>
        <taxon>Sordariales</taxon>
        <taxon>Sordariaceae</taxon>
        <taxon>Neurospora</taxon>
    </lineage>
</organism>
<dbReference type="Proteomes" id="UP000001805">
    <property type="component" value="Chromosome 4, Linkage Group IV"/>
</dbReference>
<dbReference type="Gene3D" id="3.20.20.80">
    <property type="entry name" value="Glycosidases"/>
    <property type="match status" value="1"/>
</dbReference>
<dbReference type="FunFam" id="3.20.20.80:FF:000207">
    <property type="entry name" value="Glycoside hydrolase family 128 protein"/>
    <property type="match status" value="1"/>
</dbReference>
<dbReference type="PANTHER" id="PTHR34154:SF3">
    <property type="entry name" value="ALKALI-SENSITIVE LINKAGE PROTEIN 1"/>
    <property type="match status" value="1"/>
</dbReference>
<feature type="domain" description="Asl1-like glycosyl hydrolase catalytic" evidence="2">
    <location>
        <begin position="141"/>
        <end position="396"/>
    </location>
</feature>
<evidence type="ECO:0000313" key="4">
    <source>
        <dbReference type="Proteomes" id="UP000001805"/>
    </source>
</evidence>
<dbReference type="InterPro" id="IPR053183">
    <property type="entry name" value="ASL1"/>
</dbReference>
<evidence type="ECO:0000256" key="1">
    <source>
        <dbReference type="SAM" id="MobiDB-lite"/>
    </source>
</evidence>